<evidence type="ECO:0000313" key="5">
    <source>
        <dbReference type="EMBL" id="GAF79149.1"/>
    </source>
</evidence>
<reference evidence="5" key="1">
    <citation type="journal article" date="2014" name="Front. Microbiol.">
        <title>High frequency of phylogenetically diverse reductive dehalogenase-homologous genes in deep subseafloor sedimentary metagenomes.</title>
        <authorList>
            <person name="Kawai M."/>
            <person name="Futagami T."/>
            <person name="Toyoda A."/>
            <person name="Takaki Y."/>
            <person name="Nishi S."/>
            <person name="Hori S."/>
            <person name="Arai W."/>
            <person name="Tsubouchi T."/>
            <person name="Morono Y."/>
            <person name="Uchiyama I."/>
            <person name="Ito T."/>
            <person name="Fujiyama A."/>
            <person name="Inagaki F."/>
            <person name="Takami H."/>
        </authorList>
    </citation>
    <scope>NUCLEOTIDE SEQUENCE</scope>
    <source>
        <strain evidence="5">Expedition CK06-06</strain>
    </source>
</reference>
<dbReference type="EMBL" id="BARS01003201">
    <property type="protein sequence ID" value="GAF79149.1"/>
    <property type="molecule type" value="Genomic_DNA"/>
</dbReference>
<feature type="domain" description="Tyr recombinase" evidence="3">
    <location>
        <begin position="185"/>
        <end position="332"/>
    </location>
</feature>
<dbReference type="InterPro" id="IPR011010">
    <property type="entry name" value="DNA_brk_join_enz"/>
</dbReference>
<evidence type="ECO:0000259" key="4">
    <source>
        <dbReference type="PROSITE" id="PS51900"/>
    </source>
</evidence>
<evidence type="ECO:0000259" key="3">
    <source>
        <dbReference type="PROSITE" id="PS51898"/>
    </source>
</evidence>
<protein>
    <recommendedName>
        <fullName evidence="6">Tyr recombinase domain-containing protein</fullName>
    </recommendedName>
</protein>
<feature type="non-terminal residue" evidence="5">
    <location>
        <position position="332"/>
    </location>
</feature>
<dbReference type="GO" id="GO:0015074">
    <property type="term" value="P:DNA integration"/>
    <property type="evidence" value="ECO:0007669"/>
    <property type="project" value="InterPro"/>
</dbReference>
<dbReference type="AlphaFoldDB" id="X0SDR8"/>
<gene>
    <name evidence="5" type="ORF">S01H1_06171</name>
</gene>
<keyword evidence="1" id="KW-0238">DNA-binding</keyword>
<dbReference type="Gene3D" id="1.10.150.130">
    <property type="match status" value="1"/>
</dbReference>
<dbReference type="Gene3D" id="1.10.443.10">
    <property type="entry name" value="Intergrase catalytic core"/>
    <property type="match status" value="1"/>
</dbReference>
<keyword evidence="2" id="KW-0233">DNA recombination</keyword>
<dbReference type="InterPro" id="IPR050090">
    <property type="entry name" value="Tyrosine_recombinase_XerCD"/>
</dbReference>
<dbReference type="GO" id="GO:0003677">
    <property type="term" value="F:DNA binding"/>
    <property type="evidence" value="ECO:0007669"/>
    <property type="project" value="UniProtKB-KW"/>
</dbReference>
<dbReference type="GO" id="GO:0006310">
    <property type="term" value="P:DNA recombination"/>
    <property type="evidence" value="ECO:0007669"/>
    <property type="project" value="UniProtKB-KW"/>
</dbReference>
<dbReference type="Pfam" id="PF00589">
    <property type="entry name" value="Phage_integrase"/>
    <property type="match status" value="1"/>
</dbReference>
<dbReference type="InterPro" id="IPR002104">
    <property type="entry name" value="Integrase_catalytic"/>
</dbReference>
<sequence>MSRRQLPSEIRKIEVLNRKTGKKVTRYELRMDAGVNQNTGQRQQVKRRYATDREARKALGEIAGGSTDGTFVGRSALTVERACAEFLAGSHSIEPTTRAAYEHALQPLRDRHGDMPVQALSKSDLDRLVNDLVVGTSPGHRRKWVANSINPMLNLISRVLADLVAQGKLTRDGAALVKRLKRSDKELQTFSEADVRKLLKHVENNRLGHAWHLAFSGMRRGEISGLLWSDVDLEDGTVTIRHNRVSVGGQVHNKDPKTETSARTLPLTPALKSALRRAENTQKVERMKLGPDYGPGEHVVVDEAGRPYHPDTLSDFWRELCVAAKVKRIRLH</sequence>
<organism evidence="5">
    <name type="scientific">marine sediment metagenome</name>
    <dbReference type="NCBI Taxonomy" id="412755"/>
    <lineage>
        <taxon>unclassified sequences</taxon>
        <taxon>metagenomes</taxon>
        <taxon>ecological metagenomes</taxon>
    </lineage>
</organism>
<evidence type="ECO:0008006" key="6">
    <source>
        <dbReference type="Google" id="ProtNLM"/>
    </source>
</evidence>
<name>X0SDR8_9ZZZZ</name>
<dbReference type="PROSITE" id="PS51900">
    <property type="entry name" value="CB"/>
    <property type="match status" value="1"/>
</dbReference>
<dbReference type="PANTHER" id="PTHR30349:SF41">
    <property type="entry name" value="INTEGRASE_RECOMBINASE PROTEIN MJ0367-RELATED"/>
    <property type="match status" value="1"/>
</dbReference>
<feature type="domain" description="Core-binding (CB)" evidence="4">
    <location>
        <begin position="77"/>
        <end position="164"/>
    </location>
</feature>
<dbReference type="InterPro" id="IPR010998">
    <property type="entry name" value="Integrase_recombinase_N"/>
</dbReference>
<dbReference type="SUPFAM" id="SSF56349">
    <property type="entry name" value="DNA breaking-rejoining enzymes"/>
    <property type="match status" value="1"/>
</dbReference>
<accession>X0SDR8</accession>
<comment type="caution">
    <text evidence="5">The sequence shown here is derived from an EMBL/GenBank/DDBJ whole genome shotgun (WGS) entry which is preliminary data.</text>
</comment>
<proteinExistence type="predicted"/>
<dbReference type="PANTHER" id="PTHR30349">
    <property type="entry name" value="PHAGE INTEGRASE-RELATED"/>
    <property type="match status" value="1"/>
</dbReference>
<dbReference type="InterPro" id="IPR044068">
    <property type="entry name" value="CB"/>
</dbReference>
<dbReference type="InterPro" id="IPR013762">
    <property type="entry name" value="Integrase-like_cat_sf"/>
</dbReference>
<evidence type="ECO:0000256" key="2">
    <source>
        <dbReference type="ARBA" id="ARBA00023172"/>
    </source>
</evidence>
<dbReference type="PROSITE" id="PS51898">
    <property type="entry name" value="TYR_RECOMBINASE"/>
    <property type="match status" value="1"/>
</dbReference>
<evidence type="ECO:0000256" key="1">
    <source>
        <dbReference type="ARBA" id="ARBA00023125"/>
    </source>
</evidence>